<gene>
    <name evidence="2" type="ORF">B0J12DRAFT_700739</name>
</gene>
<dbReference type="EMBL" id="JAGTJR010000017">
    <property type="protein sequence ID" value="KAH7046593.1"/>
    <property type="molecule type" value="Genomic_DNA"/>
</dbReference>
<accession>A0ABQ8G6N6</accession>
<keyword evidence="3" id="KW-1185">Reference proteome</keyword>
<evidence type="ECO:0000313" key="3">
    <source>
        <dbReference type="Proteomes" id="UP000774617"/>
    </source>
</evidence>
<feature type="chain" id="PRO_5046851515" evidence="1">
    <location>
        <begin position="22"/>
        <end position="117"/>
    </location>
</feature>
<proteinExistence type="predicted"/>
<organism evidence="2 3">
    <name type="scientific">Macrophomina phaseolina</name>
    <dbReference type="NCBI Taxonomy" id="35725"/>
    <lineage>
        <taxon>Eukaryota</taxon>
        <taxon>Fungi</taxon>
        <taxon>Dikarya</taxon>
        <taxon>Ascomycota</taxon>
        <taxon>Pezizomycotina</taxon>
        <taxon>Dothideomycetes</taxon>
        <taxon>Dothideomycetes incertae sedis</taxon>
        <taxon>Botryosphaeriales</taxon>
        <taxon>Botryosphaeriaceae</taxon>
        <taxon>Macrophomina</taxon>
    </lineage>
</organism>
<feature type="signal peptide" evidence="1">
    <location>
        <begin position="1"/>
        <end position="21"/>
    </location>
</feature>
<sequence length="117" mass="12599">MFFKCHKAIAVALLALPYVSAAHATIIINCKDPVLAVVLDVAVDEAVTMAQDAANKLALENRMEATNKAAWQPLFSQSALPRVIGQSSPVEDQNTGTNLIISRYLSEDCKPENESGD</sequence>
<keyword evidence="1" id="KW-0732">Signal</keyword>
<dbReference type="Proteomes" id="UP000774617">
    <property type="component" value="Unassembled WGS sequence"/>
</dbReference>
<reference evidence="2 3" key="1">
    <citation type="journal article" date="2021" name="Nat. Commun.">
        <title>Genetic determinants of endophytism in the Arabidopsis root mycobiome.</title>
        <authorList>
            <person name="Mesny F."/>
            <person name="Miyauchi S."/>
            <person name="Thiergart T."/>
            <person name="Pickel B."/>
            <person name="Atanasova L."/>
            <person name="Karlsson M."/>
            <person name="Huettel B."/>
            <person name="Barry K.W."/>
            <person name="Haridas S."/>
            <person name="Chen C."/>
            <person name="Bauer D."/>
            <person name="Andreopoulos W."/>
            <person name="Pangilinan J."/>
            <person name="LaButti K."/>
            <person name="Riley R."/>
            <person name="Lipzen A."/>
            <person name="Clum A."/>
            <person name="Drula E."/>
            <person name="Henrissat B."/>
            <person name="Kohler A."/>
            <person name="Grigoriev I.V."/>
            <person name="Martin F.M."/>
            <person name="Hacquard S."/>
        </authorList>
    </citation>
    <scope>NUCLEOTIDE SEQUENCE [LARGE SCALE GENOMIC DNA]</scope>
    <source>
        <strain evidence="2 3">MPI-SDFR-AT-0080</strain>
    </source>
</reference>
<evidence type="ECO:0000256" key="1">
    <source>
        <dbReference type="SAM" id="SignalP"/>
    </source>
</evidence>
<evidence type="ECO:0000313" key="2">
    <source>
        <dbReference type="EMBL" id="KAH7046593.1"/>
    </source>
</evidence>
<protein>
    <submittedName>
        <fullName evidence="2">Uncharacterized protein</fullName>
    </submittedName>
</protein>
<comment type="caution">
    <text evidence="2">The sequence shown here is derived from an EMBL/GenBank/DDBJ whole genome shotgun (WGS) entry which is preliminary data.</text>
</comment>
<name>A0ABQ8G6N6_9PEZI</name>